<comment type="caution">
    <text evidence="2">The sequence shown here is derived from an EMBL/GenBank/DDBJ whole genome shotgun (WGS) entry which is preliminary data.</text>
</comment>
<organism evidence="2 3">
    <name type="scientific">Pseudomonas cichorii</name>
    <dbReference type="NCBI Taxonomy" id="36746"/>
    <lineage>
        <taxon>Bacteria</taxon>
        <taxon>Pseudomonadati</taxon>
        <taxon>Pseudomonadota</taxon>
        <taxon>Gammaproteobacteria</taxon>
        <taxon>Pseudomonadales</taxon>
        <taxon>Pseudomonadaceae</taxon>
        <taxon>Pseudomonas</taxon>
    </lineage>
</organism>
<evidence type="ECO:0000313" key="3">
    <source>
        <dbReference type="Proteomes" id="UP000614982"/>
    </source>
</evidence>
<gene>
    <name evidence="2" type="ORF">PSCICP_19580</name>
</gene>
<protein>
    <submittedName>
        <fullName evidence="2">Uncharacterized protein</fullName>
    </submittedName>
</protein>
<dbReference type="EMBL" id="BLWA01000004">
    <property type="protein sequence ID" value="GFM91986.1"/>
    <property type="molecule type" value="Genomic_DNA"/>
</dbReference>
<reference evidence="2 3" key="1">
    <citation type="submission" date="2020-05" db="EMBL/GenBank/DDBJ databases">
        <title>Genetic diversity of Pseudomonas cichorii.</title>
        <authorList>
            <person name="Tani S."/>
            <person name="Yagi H."/>
            <person name="Hashimoto S."/>
            <person name="Iiyama K."/>
            <person name="Furuya N."/>
        </authorList>
    </citation>
    <scope>NUCLEOTIDE SEQUENCE [LARGE SCALE GENOMIC DNA]</scope>
    <source>
        <strain evidence="2 3">LMG 2162</strain>
    </source>
</reference>
<feature type="region of interest" description="Disordered" evidence="1">
    <location>
        <begin position="31"/>
        <end position="59"/>
    </location>
</feature>
<keyword evidence="3" id="KW-1185">Reference proteome</keyword>
<evidence type="ECO:0000313" key="2">
    <source>
        <dbReference type="EMBL" id="GFM91986.1"/>
    </source>
</evidence>
<dbReference type="Proteomes" id="UP000614982">
    <property type="component" value="Unassembled WGS sequence"/>
</dbReference>
<proteinExistence type="predicted"/>
<sequence>MAVSADSATPRLLIENSKSAQIIVALPPSKAATLPHSNIGNPIPARNAESVSAEKPGLA</sequence>
<accession>A0ABQ1DLZ5</accession>
<name>A0ABQ1DLZ5_PSECI</name>
<evidence type="ECO:0000256" key="1">
    <source>
        <dbReference type="SAM" id="MobiDB-lite"/>
    </source>
</evidence>